<proteinExistence type="inferred from homology"/>
<keyword evidence="11" id="KW-1185">Reference proteome</keyword>
<keyword evidence="7 8" id="KW-0472">Membrane</keyword>
<dbReference type="Gene3D" id="1.20.1740.10">
    <property type="entry name" value="Amino acid/polyamine transporter I"/>
    <property type="match status" value="1"/>
</dbReference>
<feature type="transmembrane region" description="Helical" evidence="8">
    <location>
        <begin position="411"/>
        <end position="435"/>
    </location>
</feature>
<dbReference type="EMBL" id="JBHTCQ010000001">
    <property type="protein sequence ID" value="MFC7404074.1"/>
    <property type="molecule type" value="Genomic_DNA"/>
</dbReference>
<evidence type="ECO:0000256" key="5">
    <source>
        <dbReference type="ARBA" id="ARBA00022692"/>
    </source>
</evidence>
<dbReference type="Proteomes" id="UP001596455">
    <property type="component" value="Unassembled WGS sequence"/>
</dbReference>
<dbReference type="RefSeq" id="WP_382391126.1">
    <property type="nucleotide sequence ID" value="NZ_JBHTCQ010000001.1"/>
</dbReference>
<evidence type="ECO:0000256" key="4">
    <source>
        <dbReference type="ARBA" id="ARBA00022475"/>
    </source>
</evidence>
<accession>A0ABW2Q3K8</accession>
<evidence type="ECO:0000256" key="6">
    <source>
        <dbReference type="ARBA" id="ARBA00022989"/>
    </source>
</evidence>
<comment type="caution">
    <text evidence="10">The sequence shown here is derived from an EMBL/GenBank/DDBJ whole genome shotgun (WGS) entry which is preliminary data.</text>
</comment>
<gene>
    <name evidence="10" type="ORF">ACFQQL_03050</name>
</gene>
<dbReference type="PANTHER" id="PTHR30330">
    <property type="entry name" value="AGSS FAMILY TRANSPORTER, SODIUM-ALANINE"/>
    <property type="match status" value="1"/>
</dbReference>
<name>A0ABW2Q3K8_9MICO</name>
<evidence type="ECO:0000313" key="10">
    <source>
        <dbReference type="EMBL" id="MFC7404074.1"/>
    </source>
</evidence>
<feature type="transmembrane region" description="Helical" evidence="8">
    <location>
        <begin position="173"/>
        <end position="190"/>
    </location>
</feature>
<evidence type="ECO:0000256" key="2">
    <source>
        <dbReference type="ARBA" id="ARBA00009261"/>
    </source>
</evidence>
<feature type="compositionally biased region" description="Basic and acidic residues" evidence="9">
    <location>
        <begin position="480"/>
        <end position="491"/>
    </location>
</feature>
<sequence length="491" mass="51137">MELLTTINDLIWNPMAVLALAVGLLFTVLTKVIQIRRLPEALRLLRGKSSASGLSSFQALSLALSSRVGVGNIAGVATAIAAGGPGALFWMAVCATLGAASAFAESTLAQIFKRRVDGEDRGGIPYYIEHGLRQRWLACVVAGMVLVGYGFVFPGVQSNNIASALEGATGAPTWVTGLAVVALMALVIFGGTRRIAHFAQTVVPFMAVGYVLLAVVILLLNADRIPAMVALVLSSAFGTHATFGGILGAAVSWGVRRAVFSNVAGVGEGTYAAAAADVSHPVKQGLVQSFSIYIDTLFVCMATGLMILVTDAYNVLPEGAGTPLVEHLPGTEAGPAFTQAAVNSTVPGAGGVFVAVALTFFAFTTLVAFYYIAKTNLVYLTGRAATPALDVVLGLGMLGITYYGAVESADLVWAIGDIGYGAIGWVNMICLLFLVRPVARALADYEAQRRDGLDPVFDPRRAGITGADHWLTHGPASAEGSREGASRRGER</sequence>
<dbReference type="NCBIfam" id="TIGR00835">
    <property type="entry name" value="agcS"/>
    <property type="match status" value="1"/>
</dbReference>
<feature type="transmembrane region" description="Helical" evidence="8">
    <location>
        <begin position="136"/>
        <end position="153"/>
    </location>
</feature>
<evidence type="ECO:0000256" key="1">
    <source>
        <dbReference type="ARBA" id="ARBA00004651"/>
    </source>
</evidence>
<evidence type="ECO:0000256" key="7">
    <source>
        <dbReference type="ARBA" id="ARBA00023136"/>
    </source>
</evidence>
<protein>
    <submittedName>
        <fullName evidence="10">Alanine/glycine:cation symporter family protein</fullName>
    </submittedName>
</protein>
<evidence type="ECO:0000256" key="9">
    <source>
        <dbReference type="SAM" id="MobiDB-lite"/>
    </source>
</evidence>
<dbReference type="PANTHER" id="PTHR30330:SF7">
    <property type="entry name" value="SODIUM_PROTON-DEPENDENT ALANINE CARRIER PROTEIN YRBD-RELATED"/>
    <property type="match status" value="1"/>
</dbReference>
<feature type="transmembrane region" description="Helical" evidence="8">
    <location>
        <begin position="228"/>
        <end position="251"/>
    </location>
</feature>
<dbReference type="PRINTS" id="PR00175">
    <property type="entry name" value="NAALASMPORT"/>
</dbReference>
<feature type="transmembrane region" description="Helical" evidence="8">
    <location>
        <begin position="290"/>
        <end position="309"/>
    </location>
</feature>
<keyword evidence="3 8" id="KW-0813">Transport</keyword>
<comment type="subcellular location">
    <subcellularLocation>
        <location evidence="1 8">Cell membrane</location>
        <topology evidence="1 8">Multi-pass membrane protein</topology>
    </subcellularLocation>
</comment>
<reference evidence="11" key="1">
    <citation type="journal article" date="2019" name="Int. J. Syst. Evol. Microbiol.">
        <title>The Global Catalogue of Microorganisms (GCM) 10K type strain sequencing project: providing services to taxonomists for standard genome sequencing and annotation.</title>
        <authorList>
            <consortium name="The Broad Institute Genomics Platform"/>
            <consortium name="The Broad Institute Genome Sequencing Center for Infectious Disease"/>
            <person name="Wu L."/>
            <person name="Ma J."/>
        </authorList>
    </citation>
    <scope>NUCLEOTIDE SEQUENCE [LARGE SCALE GENOMIC DNA]</scope>
    <source>
        <strain evidence="11">JCM 1490</strain>
    </source>
</reference>
<dbReference type="InterPro" id="IPR001463">
    <property type="entry name" value="Na/Ala_symport"/>
</dbReference>
<evidence type="ECO:0000313" key="11">
    <source>
        <dbReference type="Proteomes" id="UP001596455"/>
    </source>
</evidence>
<comment type="similarity">
    <text evidence="2 8">Belongs to the alanine or glycine:cation symporter (AGCS) (TC 2.A.25) family.</text>
</comment>
<evidence type="ECO:0000256" key="8">
    <source>
        <dbReference type="RuleBase" id="RU363064"/>
    </source>
</evidence>
<feature type="region of interest" description="Disordered" evidence="9">
    <location>
        <begin position="467"/>
        <end position="491"/>
    </location>
</feature>
<feature type="transmembrane region" description="Helical" evidence="8">
    <location>
        <begin position="384"/>
        <end position="405"/>
    </location>
</feature>
<organism evidence="10 11">
    <name type="scientific">Georgenia alba</name>
    <dbReference type="NCBI Taxonomy" id="2233858"/>
    <lineage>
        <taxon>Bacteria</taxon>
        <taxon>Bacillati</taxon>
        <taxon>Actinomycetota</taxon>
        <taxon>Actinomycetes</taxon>
        <taxon>Micrococcales</taxon>
        <taxon>Bogoriellaceae</taxon>
        <taxon>Georgenia</taxon>
    </lineage>
</organism>
<evidence type="ECO:0000256" key="3">
    <source>
        <dbReference type="ARBA" id="ARBA00022448"/>
    </source>
</evidence>
<feature type="transmembrane region" description="Helical" evidence="8">
    <location>
        <begin position="12"/>
        <end position="33"/>
    </location>
</feature>
<feature type="transmembrane region" description="Helical" evidence="8">
    <location>
        <begin position="352"/>
        <end position="372"/>
    </location>
</feature>
<keyword evidence="5 8" id="KW-0812">Transmembrane</keyword>
<keyword evidence="4 8" id="KW-1003">Cell membrane</keyword>
<keyword evidence="8" id="KW-0769">Symport</keyword>
<dbReference type="Pfam" id="PF01235">
    <property type="entry name" value="Na_Ala_symp"/>
    <property type="match status" value="1"/>
</dbReference>
<keyword evidence="6 8" id="KW-1133">Transmembrane helix</keyword>
<feature type="transmembrane region" description="Helical" evidence="8">
    <location>
        <begin position="202"/>
        <end position="222"/>
    </location>
</feature>